<proteinExistence type="predicted"/>
<comment type="caution">
    <text evidence="3">The sequence shown here is derived from an EMBL/GenBank/DDBJ whole genome shotgun (WGS) entry which is preliminary data.</text>
</comment>
<evidence type="ECO:0000256" key="2">
    <source>
        <dbReference type="SAM" id="MobiDB-lite"/>
    </source>
</evidence>
<sequence>MLAEEADEVPLLLIAVDQLWKKPGETWPDWKKILDCTPRQLANHPWSSLPPRIDQQFMTEEENISAEMCTMEKIYLRLDEENTEEKPKEHADKIEVNQTSLPAQHLPTVIIKCQKPLTFKLPPLGPTALLQTNKYARATKESEVVVTTPPFSRPALPRVSESQTPSTSPLPRPSPLDVLPDADHNPPGSLFPSDPPLLCSDISDPAHHGDKQLIQRGKYDALAQAYQMLSGRQVDLENNYCAVMEEHRVLSEDHAAMNSRIDELQKEFTALRDAIGVRLHN</sequence>
<accession>A0A8I2YLV6</accession>
<name>A0A8I2YLV6_9AGAM</name>
<protein>
    <submittedName>
        <fullName evidence="3">Uncharacterized protein</fullName>
    </submittedName>
</protein>
<evidence type="ECO:0000313" key="4">
    <source>
        <dbReference type="Proteomes" id="UP000683000"/>
    </source>
</evidence>
<reference evidence="3" key="1">
    <citation type="submission" date="2021-03" db="EMBL/GenBank/DDBJ databases">
        <title>Evolutionary innovations through gain and loss of genes in the ectomycorrhizal Boletales.</title>
        <authorList>
            <person name="Wu G."/>
            <person name="Miyauchi S."/>
            <person name="Morin E."/>
            <person name="Yang Z.-L."/>
            <person name="Xu J."/>
            <person name="Martin F.M."/>
        </authorList>
    </citation>
    <scope>NUCLEOTIDE SEQUENCE</scope>
    <source>
        <strain evidence="3">BR01</strain>
    </source>
</reference>
<evidence type="ECO:0000256" key="1">
    <source>
        <dbReference type="SAM" id="Coils"/>
    </source>
</evidence>
<dbReference type="EMBL" id="JAGFBS010000016">
    <property type="protein sequence ID" value="KAG6374944.1"/>
    <property type="molecule type" value="Genomic_DNA"/>
</dbReference>
<dbReference type="Proteomes" id="UP000683000">
    <property type="component" value="Unassembled WGS sequence"/>
</dbReference>
<keyword evidence="4" id="KW-1185">Reference proteome</keyword>
<feature type="region of interest" description="Disordered" evidence="2">
    <location>
        <begin position="146"/>
        <end position="204"/>
    </location>
</feature>
<gene>
    <name evidence="3" type="ORF">JVT61DRAFT_3699</name>
</gene>
<organism evidence="3 4">
    <name type="scientific">Boletus reticuloceps</name>
    <dbReference type="NCBI Taxonomy" id="495285"/>
    <lineage>
        <taxon>Eukaryota</taxon>
        <taxon>Fungi</taxon>
        <taxon>Dikarya</taxon>
        <taxon>Basidiomycota</taxon>
        <taxon>Agaricomycotina</taxon>
        <taxon>Agaricomycetes</taxon>
        <taxon>Agaricomycetidae</taxon>
        <taxon>Boletales</taxon>
        <taxon>Boletineae</taxon>
        <taxon>Boletaceae</taxon>
        <taxon>Boletoideae</taxon>
        <taxon>Boletus</taxon>
    </lineage>
</organism>
<feature type="coiled-coil region" evidence="1">
    <location>
        <begin position="247"/>
        <end position="274"/>
    </location>
</feature>
<evidence type="ECO:0000313" key="3">
    <source>
        <dbReference type="EMBL" id="KAG6374944.1"/>
    </source>
</evidence>
<keyword evidence="1" id="KW-0175">Coiled coil</keyword>
<dbReference type="AlphaFoldDB" id="A0A8I2YLV6"/>